<dbReference type="STRING" id="666681.M301_0588"/>
<organism evidence="11 12">
    <name type="scientific">Methylotenera versatilis (strain 301)</name>
    <dbReference type="NCBI Taxonomy" id="666681"/>
    <lineage>
        <taxon>Bacteria</taxon>
        <taxon>Pseudomonadati</taxon>
        <taxon>Pseudomonadota</taxon>
        <taxon>Betaproteobacteria</taxon>
        <taxon>Nitrosomonadales</taxon>
        <taxon>Methylophilaceae</taxon>
        <taxon>Methylotenera</taxon>
    </lineage>
</organism>
<dbReference type="OrthoDB" id="9770982at2"/>
<dbReference type="GO" id="GO:0003677">
    <property type="term" value="F:DNA binding"/>
    <property type="evidence" value="ECO:0007669"/>
    <property type="project" value="InterPro"/>
</dbReference>
<dbReference type="AlphaFoldDB" id="D7DN33"/>
<evidence type="ECO:0000259" key="10">
    <source>
        <dbReference type="Pfam" id="PF14840"/>
    </source>
</evidence>
<dbReference type="InterPro" id="IPR032780">
    <property type="entry name" value="DNA_pol3_delt_C"/>
</dbReference>
<dbReference type="Gene3D" id="1.20.272.10">
    <property type="match status" value="1"/>
</dbReference>
<dbReference type="Pfam" id="PF06144">
    <property type="entry name" value="DNA_pol3_delta"/>
    <property type="match status" value="1"/>
</dbReference>
<evidence type="ECO:0000256" key="2">
    <source>
        <dbReference type="ARBA" id="ARBA00017703"/>
    </source>
</evidence>
<dbReference type="InterPro" id="IPR008921">
    <property type="entry name" value="DNA_pol3_clamp-load_cplx_C"/>
</dbReference>
<evidence type="ECO:0000256" key="3">
    <source>
        <dbReference type="ARBA" id="ARBA00022679"/>
    </source>
</evidence>
<dbReference type="SUPFAM" id="SSF52540">
    <property type="entry name" value="P-loop containing nucleoside triphosphate hydrolases"/>
    <property type="match status" value="1"/>
</dbReference>
<evidence type="ECO:0000256" key="6">
    <source>
        <dbReference type="ARBA" id="ARBA00022932"/>
    </source>
</evidence>
<keyword evidence="3 11" id="KW-0808">Transferase</keyword>
<comment type="catalytic activity">
    <reaction evidence="8">
        <text>DNA(n) + a 2'-deoxyribonucleoside 5'-triphosphate = DNA(n+1) + diphosphate</text>
        <dbReference type="Rhea" id="RHEA:22508"/>
        <dbReference type="Rhea" id="RHEA-COMP:17339"/>
        <dbReference type="Rhea" id="RHEA-COMP:17340"/>
        <dbReference type="ChEBI" id="CHEBI:33019"/>
        <dbReference type="ChEBI" id="CHEBI:61560"/>
        <dbReference type="ChEBI" id="CHEBI:173112"/>
        <dbReference type="EC" id="2.7.7.7"/>
    </reaction>
</comment>
<dbReference type="GO" id="GO:0009360">
    <property type="term" value="C:DNA polymerase III complex"/>
    <property type="evidence" value="ECO:0007669"/>
    <property type="project" value="InterPro"/>
</dbReference>
<dbReference type="SUPFAM" id="SSF48019">
    <property type="entry name" value="post-AAA+ oligomerization domain-like"/>
    <property type="match status" value="1"/>
</dbReference>
<name>D7DN33_METV0</name>
<keyword evidence="6" id="KW-0239">DNA-directed DNA polymerase</keyword>
<protein>
    <recommendedName>
        <fullName evidence="2">DNA polymerase III subunit delta</fullName>
        <ecNumber evidence="1">2.7.7.7</ecNumber>
    </recommendedName>
</protein>
<proteinExistence type="inferred from homology"/>
<feature type="domain" description="DNA polymerase III subunit delta C-terminal" evidence="10">
    <location>
        <begin position="215"/>
        <end position="328"/>
    </location>
</feature>
<evidence type="ECO:0000256" key="1">
    <source>
        <dbReference type="ARBA" id="ARBA00012417"/>
    </source>
</evidence>
<dbReference type="Gene3D" id="1.10.8.60">
    <property type="match status" value="1"/>
</dbReference>
<evidence type="ECO:0000256" key="8">
    <source>
        <dbReference type="ARBA" id="ARBA00049244"/>
    </source>
</evidence>
<dbReference type="PANTHER" id="PTHR34388:SF1">
    <property type="entry name" value="DNA POLYMERASE III SUBUNIT DELTA"/>
    <property type="match status" value="1"/>
</dbReference>
<comment type="similarity">
    <text evidence="7">Belongs to the DNA polymerase HolA subunit family.</text>
</comment>
<sequence length="341" mass="37461">MQLALAQLEKHLTQSLKPLYILVGDEPLAQRESLDAIRAAARAQGYDERTTLTVERYFNWQQIQSYGQSISLFASQRLLEINIPSGKPGVDGGKALQALAAKAIPDTCVVIILPKLERDAANSAWFSALEKNAITIQLNEVDAANLPKWIASRLALQGQHTSQQTLEFLAHQVEGNLLAANQEVQKLGLLYPQGELSDATVREAVLNVSRYDAFQLGEAVLAGDAARTVRILQGLQDEGENAVAVMSPLMWVLRPLVRIKQAEMRGENIMNAMTNARIYGEKQALVKRALARLNLKQLEAALQKLADIDKTAKGVMLGDAWLEISRLCFGLARVGSNKTRS</sequence>
<dbReference type="NCBIfam" id="TIGR01128">
    <property type="entry name" value="holA"/>
    <property type="match status" value="1"/>
</dbReference>
<reference evidence="11 12" key="2">
    <citation type="journal article" date="2011" name="J. Bacteriol.">
        <title>Genomes of three methylotrophs from a single niche uncover genetic and metabolic divergence of Methylophilaceae.</title>
        <authorList>
            <person name="Lapidus A."/>
            <person name="Clum A."/>
            <person name="Labutti K."/>
            <person name="Kaluzhnaya M.G."/>
            <person name="Lim S."/>
            <person name="Beck D.A."/>
            <person name="Glavina Del Rio T."/>
            <person name="Nolan M."/>
            <person name="Mavromatis K."/>
            <person name="Huntemann M."/>
            <person name="Lucas S."/>
            <person name="Lidstrom M.E."/>
            <person name="Ivanova N."/>
            <person name="Chistoserdova L."/>
        </authorList>
    </citation>
    <scope>NUCLEOTIDE SEQUENCE [LARGE SCALE GENOMIC DNA]</scope>
    <source>
        <strain evidence="11 12">301</strain>
    </source>
</reference>
<dbReference type="RefSeq" id="WP_013147288.1">
    <property type="nucleotide sequence ID" value="NC_014207.1"/>
</dbReference>
<dbReference type="CDD" id="cd18138">
    <property type="entry name" value="HLD_clamp_pol_III_delta"/>
    <property type="match status" value="1"/>
</dbReference>
<dbReference type="HOGENOM" id="CLU_044694_0_0_4"/>
<dbReference type="Proteomes" id="UP000000383">
    <property type="component" value="Chromosome"/>
</dbReference>
<evidence type="ECO:0000256" key="5">
    <source>
        <dbReference type="ARBA" id="ARBA00022705"/>
    </source>
</evidence>
<keyword evidence="5" id="KW-0235">DNA replication</keyword>
<evidence type="ECO:0000256" key="7">
    <source>
        <dbReference type="ARBA" id="ARBA00034754"/>
    </source>
</evidence>
<dbReference type="Gene3D" id="3.40.50.300">
    <property type="entry name" value="P-loop containing nucleotide triphosphate hydrolases"/>
    <property type="match status" value="1"/>
</dbReference>
<evidence type="ECO:0000259" key="9">
    <source>
        <dbReference type="Pfam" id="PF06144"/>
    </source>
</evidence>
<evidence type="ECO:0000313" key="11">
    <source>
        <dbReference type="EMBL" id="ADI28972.1"/>
    </source>
</evidence>
<gene>
    <name evidence="11" type="ordered locus">M301_0588</name>
</gene>
<dbReference type="Pfam" id="PF14840">
    <property type="entry name" value="DNA_pol3_delt_C"/>
    <property type="match status" value="1"/>
</dbReference>
<evidence type="ECO:0000313" key="12">
    <source>
        <dbReference type="Proteomes" id="UP000000383"/>
    </source>
</evidence>
<dbReference type="EC" id="2.7.7.7" evidence="1"/>
<accession>D7DN33</accession>
<dbReference type="InterPro" id="IPR005790">
    <property type="entry name" value="DNA_polIII_delta"/>
</dbReference>
<dbReference type="eggNOG" id="COG1466">
    <property type="taxonomic scope" value="Bacteria"/>
</dbReference>
<evidence type="ECO:0000256" key="4">
    <source>
        <dbReference type="ARBA" id="ARBA00022695"/>
    </source>
</evidence>
<keyword evidence="12" id="KW-1185">Reference proteome</keyword>
<dbReference type="GO" id="GO:0003887">
    <property type="term" value="F:DNA-directed DNA polymerase activity"/>
    <property type="evidence" value="ECO:0007669"/>
    <property type="project" value="UniProtKB-KW"/>
</dbReference>
<feature type="domain" description="DNA polymerase III delta N-terminal" evidence="9">
    <location>
        <begin position="20"/>
        <end position="137"/>
    </location>
</feature>
<dbReference type="PANTHER" id="PTHR34388">
    <property type="entry name" value="DNA POLYMERASE III SUBUNIT DELTA"/>
    <property type="match status" value="1"/>
</dbReference>
<dbReference type="InterPro" id="IPR010372">
    <property type="entry name" value="DNA_pol3_delta_N"/>
</dbReference>
<reference evidence="12" key="1">
    <citation type="submission" date="2010-05" db="EMBL/GenBank/DDBJ databases">
        <title>Complete sequence of Methylotenera sp. 301.</title>
        <authorList>
            <person name="Lucas S."/>
            <person name="Copeland A."/>
            <person name="Lapidus A."/>
            <person name="Cheng J.-F."/>
            <person name="Bruce D."/>
            <person name="Goodwin L."/>
            <person name="Pitluck S."/>
            <person name="Clum A."/>
            <person name="Land M."/>
            <person name="Hauser L."/>
            <person name="Kyrpides N."/>
            <person name="Ivanova N."/>
            <person name="Chistoservova L."/>
            <person name="Kalyuzhnaya M."/>
            <person name="Woyke T."/>
        </authorList>
    </citation>
    <scope>NUCLEOTIDE SEQUENCE [LARGE SCALE GENOMIC DNA]</scope>
    <source>
        <strain evidence="12">301</strain>
    </source>
</reference>
<keyword evidence="4 11" id="KW-0548">Nucleotidyltransferase</keyword>
<dbReference type="KEGG" id="meh:M301_0588"/>
<dbReference type="InterPro" id="IPR027417">
    <property type="entry name" value="P-loop_NTPase"/>
</dbReference>
<dbReference type="EMBL" id="CP002056">
    <property type="protein sequence ID" value="ADI28972.1"/>
    <property type="molecule type" value="Genomic_DNA"/>
</dbReference>
<dbReference type="GO" id="GO:0006261">
    <property type="term" value="P:DNA-templated DNA replication"/>
    <property type="evidence" value="ECO:0007669"/>
    <property type="project" value="TreeGrafter"/>
</dbReference>